<evidence type="ECO:0000313" key="2">
    <source>
        <dbReference type="Proteomes" id="UP001208689"/>
    </source>
</evidence>
<gene>
    <name evidence="1" type="ORF">NEF87_000255</name>
</gene>
<keyword evidence="2" id="KW-1185">Reference proteome</keyword>
<evidence type="ECO:0000313" key="1">
    <source>
        <dbReference type="EMBL" id="UYP43970.1"/>
    </source>
</evidence>
<reference evidence="1" key="1">
    <citation type="submission" date="2022-09" db="EMBL/GenBank/DDBJ databases">
        <title>Actin cytoskeleton and complex cell architecture in an #Asgard archaeon.</title>
        <authorList>
            <person name="Ponce Toledo R.I."/>
            <person name="Schleper C."/>
            <person name="Rodrigues Oliveira T."/>
            <person name="Wollweber F."/>
            <person name="Xu J."/>
            <person name="Rittmann S."/>
            <person name="Klingl A."/>
            <person name="Pilhofer M."/>
        </authorList>
    </citation>
    <scope>NUCLEOTIDE SEQUENCE</scope>
    <source>
        <strain evidence="1">B-35</strain>
    </source>
</reference>
<sequence length="65" mass="7741">MSAKIFYNLKKKIYVKAEEFPGDGFIKPILFEKNGEFFRKYKNKRGKTKVTKIKVRNQNLVDIQN</sequence>
<dbReference type="Proteomes" id="UP001208689">
    <property type="component" value="Chromosome"/>
</dbReference>
<dbReference type="EMBL" id="CP104013">
    <property type="protein sequence ID" value="UYP43970.1"/>
    <property type="molecule type" value="Genomic_DNA"/>
</dbReference>
<name>A0ABY6HKQ0_9ARCH</name>
<proteinExistence type="predicted"/>
<protein>
    <submittedName>
        <fullName evidence="1">Uncharacterized protein</fullName>
    </submittedName>
</protein>
<organism evidence="1 2">
    <name type="scientific">Candidatus Lokiarchaeum ossiferum</name>
    <dbReference type="NCBI Taxonomy" id="2951803"/>
    <lineage>
        <taxon>Archaea</taxon>
        <taxon>Promethearchaeati</taxon>
        <taxon>Promethearchaeota</taxon>
        <taxon>Promethearchaeia</taxon>
        <taxon>Promethearchaeales</taxon>
        <taxon>Promethearchaeaceae</taxon>
        <taxon>Candidatus Lokiarchaeum</taxon>
    </lineage>
</organism>
<accession>A0ABY6HKQ0</accession>